<dbReference type="SUPFAM" id="SSF46565">
    <property type="entry name" value="Chaperone J-domain"/>
    <property type="match status" value="1"/>
</dbReference>
<dbReference type="GeneID" id="112541224"/>
<evidence type="ECO:0000256" key="2">
    <source>
        <dbReference type="SAM" id="MobiDB-lite"/>
    </source>
</evidence>
<feature type="compositionally biased region" description="Basic residues" evidence="2">
    <location>
        <begin position="504"/>
        <end position="531"/>
    </location>
</feature>
<evidence type="ECO:0000313" key="4">
    <source>
        <dbReference type="Proteomes" id="UP000695026"/>
    </source>
</evidence>
<dbReference type="AlphaFoldDB" id="A0A9F5IJ27"/>
<dbReference type="PROSITE" id="PS50076">
    <property type="entry name" value="DNAJ_2"/>
    <property type="match status" value="1"/>
</dbReference>
<sequence length="657" mass="75440">MDIMVDYYKILDVPQSASMNDIKRAYRSKVLRWHPDKNPDNRKEAEQKFKEIVEAYKVLSDQSTRDHYDENSKDTSKGTKKPEDEKHLSVFDQDGIKIFFTRQRSSSDFSVSFFSAPKRFHHFSIMTAFINGKKITTKRHLENESKYLEVEEDGKTVSIHVNGIPVYDREFNGSAGSLDWDCKMDKGRCRPDRWRFWTCEKRRWADEWRQWANKWRDWAEECRDWAEGRHKTKNQDNAAEHPKAGQEHLKSDKSCPRPGGKVHGFPMPGEGKCDSKEGHSKTNKGPSWLEEEHSKPEAGYFVFPKPGEINSGMDEGHPRISKRQHKPEEGNILPNVGIIRSGDGPANQDEGHHRTKYGKPRSENGQARPGKVHCGLQKSDQEFSSHKNSEPTGNDITRKHISECNPQAVISEPLIEKQEPQSEGSKNHAMNPERKNPKDERLEMEGQKGGTPLESEPEKGVKLHFQQKKYFADCKQAPEAQVAGYSAIGLPLKRKEFQIQTRRLYAKRSRSQARNKRPHSLRRNRSQAGKHRIPDGHNRRELEEKFSFNECIEMTPGGKMSPAGSKFVLPNRKKGPLPPLQKGEIPPRAKKRLPGRRAHPSSEIQSEKLHSVSETSQLLNIHGLQQRKLMKLPWVNAQLPSIQGRKLGMNQLPNVNR</sequence>
<dbReference type="Gene3D" id="1.10.287.110">
    <property type="entry name" value="DnaJ domain"/>
    <property type="match status" value="1"/>
</dbReference>
<accession>A0A9F5IJ27</accession>
<evidence type="ECO:0000259" key="3">
    <source>
        <dbReference type="PROSITE" id="PS50076"/>
    </source>
</evidence>
<dbReference type="GO" id="GO:0032436">
    <property type="term" value="P:positive regulation of proteasomal ubiquitin-dependent protein catabolic process"/>
    <property type="evidence" value="ECO:0007669"/>
    <property type="project" value="TreeGrafter"/>
</dbReference>
<dbReference type="SMART" id="SM00271">
    <property type="entry name" value="DnaJ"/>
    <property type="match status" value="1"/>
</dbReference>
<feature type="region of interest" description="Disordered" evidence="2">
    <location>
        <begin position="230"/>
        <end position="460"/>
    </location>
</feature>
<dbReference type="CDD" id="cd06257">
    <property type="entry name" value="DnaJ"/>
    <property type="match status" value="1"/>
</dbReference>
<protein>
    <submittedName>
        <fullName evidence="5">Uncharacterized protein LOC112541224</fullName>
    </submittedName>
</protein>
<feature type="compositionally biased region" description="Basic residues" evidence="2">
    <location>
        <begin position="588"/>
        <end position="599"/>
    </location>
</feature>
<dbReference type="GO" id="GO:0051082">
    <property type="term" value="F:unfolded protein binding"/>
    <property type="evidence" value="ECO:0007669"/>
    <property type="project" value="InterPro"/>
</dbReference>
<dbReference type="OMA" id="HGFPMPG"/>
<evidence type="ECO:0000313" key="5">
    <source>
        <dbReference type="RefSeq" id="XP_025025479.1"/>
    </source>
</evidence>
<name>A0A9F5IJ27_PYTBI</name>
<dbReference type="Pfam" id="PF00226">
    <property type="entry name" value="DnaJ"/>
    <property type="match status" value="1"/>
</dbReference>
<dbReference type="GO" id="GO:0042026">
    <property type="term" value="P:protein refolding"/>
    <property type="evidence" value="ECO:0007669"/>
    <property type="project" value="TreeGrafter"/>
</dbReference>
<dbReference type="InterPro" id="IPR043183">
    <property type="entry name" value="DNJB2/6-like"/>
</dbReference>
<feature type="compositionally biased region" description="Basic and acidic residues" evidence="2">
    <location>
        <begin position="532"/>
        <end position="547"/>
    </location>
</feature>
<feature type="compositionally biased region" description="Basic and acidic residues" evidence="2">
    <location>
        <begin position="238"/>
        <end position="255"/>
    </location>
</feature>
<proteinExistence type="predicted"/>
<keyword evidence="1" id="KW-0143">Chaperone</keyword>
<keyword evidence="4" id="KW-1185">Reference proteome</keyword>
<dbReference type="PANTHER" id="PTHR45168:SF3">
    <property type="entry name" value="DNAJ HEAT SHOCK PROTEIN FAMILY (HSP40) MEMBER B2"/>
    <property type="match status" value="1"/>
</dbReference>
<dbReference type="GO" id="GO:0005789">
    <property type="term" value="C:endoplasmic reticulum membrane"/>
    <property type="evidence" value="ECO:0007669"/>
    <property type="project" value="TreeGrafter"/>
</dbReference>
<dbReference type="InterPro" id="IPR036869">
    <property type="entry name" value="J_dom_sf"/>
</dbReference>
<feature type="compositionally biased region" description="Basic and acidic residues" evidence="2">
    <location>
        <begin position="379"/>
        <end position="389"/>
    </location>
</feature>
<organism evidence="4 5">
    <name type="scientific">Python bivittatus</name>
    <name type="common">Burmese python</name>
    <name type="synonym">Python molurus bivittatus</name>
    <dbReference type="NCBI Taxonomy" id="176946"/>
    <lineage>
        <taxon>Eukaryota</taxon>
        <taxon>Metazoa</taxon>
        <taxon>Chordata</taxon>
        <taxon>Craniata</taxon>
        <taxon>Vertebrata</taxon>
        <taxon>Euteleostomi</taxon>
        <taxon>Lepidosauria</taxon>
        <taxon>Squamata</taxon>
        <taxon>Bifurcata</taxon>
        <taxon>Unidentata</taxon>
        <taxon>Episquamata</taxon>
        <taxon>Toxicofera</taxon>
        <taxon>Serpentes</taxon>
        <taxon>Henophidia</taxon>
        <taxon>Pythonidae</taxon>
        <taxon>Python</taxon>
    </lineage>
</organism>
<gene>
    <name evidence="5" type="primary">LOC112541224</name>
</gene>
<feature type="compositionally biased region" description="Basic and acidic residues" evidence="2">
    <location>
        <begin position="271"/>
        <end position="280"/>
    </location>
</feature>
<dbReference type="PRINTS" id="PR00625">
    <property type="entry name" value="JDOMAIN"/>
</dbReference>
<feature type="domain" description="J" evidence="3">
    <location>
        <begin position="6"/>
        <end position="72"/>
    </location>
</feature>
<dbReference type="KEGG" id="pbi:112541224"/>
<dbReference type="RefSeq" id="XP_025025479.1">
    <property type="nucleotide sequence ID" value="XM_025169711.1"/>
</dbReference>
<dbReference type="GO" id="GO:0036503">
    <property type="term" value="P:ERAD pathway"/>
    <property type="evidence" value="ECO:0007669"/>
    <property type="project" value="TreeGrafter"/>
</dbReference>
<evidence type="ECO:0000256" key="1">
    <source>
        <dbReference type="ARBA" id="ARBA00023186"/>
    </source>
</evidence>
<feature type="compositionally biased region" description="Basic and acidic residues" evidence="2">
    <location>
        <begin position="431"/>
        <end position="446"/>
    </location>
</feature>
<feature type="region of interest" description="Disordered" evidence="2">
    <location>
        <begin position="63"/>
        <end position="86"/>
    </location>
</feature>
<dbReference type="GO" id="GO:0030544">
    <property type="term" value="F:Hsp70 protein binding"/>
    <property type="evidence" value="ECO:0007669"/>
    <property type="project" value="InterPro"/>
</dbReference>
<dbReference type="Proteomes" id="UP000695026">
    <property type="component" value="Unplaced"/>
</dbReference>
<dbReference type="GO" id="GO:0001671">
    <property type="term" value="F:ATPase activator activity"/>
    <property type="evidence" value="ECO:0007669"/>
    <property type="project" value="TreeGrafter"/>
</dbReference>
<dbReference type="PANTHER" id="PTHR45168">
    <property type="entry name" value="DNAJ HOMOLOG SUBFAMILY B MEMBER 2"/>
    <property type="match status" value="1"/>
</dbReference>
<reference evidence="5" key="1">
    <citation type="submission" date="2025-08" db="UniProtKB">
        <authorList>
            <consortium name="RefSeq"/>
        </authorList>
    </citation>
    <scope>IDENTIFICATION</scope>
    <source>
        <tissue evidence="5">Liver</tissue>
    </source>
</reference>
<feature type="region of interest" description="Disordered" evidence="2">
    <location>
        <begin position="496"/>
        <end position="612"/>
    </location>
</feature>
<dbReference type="OrthoDB" id="10250354at2759"/>
<dbReference type="GO" id="GO:0005829">
    <property type="term" value="C:cytosol"/>
    <property type="evidence" value="ECO:0007669"/>
    <property type="project" value="TreeGrafter"/>
</dbReference>
<dbReference type="InterPro" id="IPR001623">
    <property type="entry name" value="DnaJ_domain"/>
</dbReference>